<dbReference type="Proteomes" id="UP001597351">
    <property type="component" value="Unassembled WGS sequence"/>
</dbReference>
<sequence length="266" mass="29218">MTDDAIDEDLYRRIGAELLDTWNAAQGGQFTARRTRGSWTQPQLGSVHALTAHVHRLYVPATRLLDDGWALEAMPLVRTAYECALTAQWVAQTEDGANAFVNEDARQRRALERTVKAGVPASIRGDGKIPGSDLEPLETTAGGPARNFEQLCDDLHPGGASAYFPYRVLSMYAHATVALVDDYLEPNEDGELGAMRLDPKPTASAAWRGLLVSSLVWAGRAVDYFDQDHRRRSQLRAAARELGIESVLQLSPAAGRRQRAARRAQP</sequence>
<dbReference type="Pfam" id="PF18928">
    <property type="entry name" value="DUF5677"/>
    <property type="match status" value="1"/>
</dbReference>
<dbReference type="RefSeq" id="WP_343920809.1">
    <property type="nucleotide sequence ID" value="NZ_BAAAJT010000002.1"/>
</dbReference>
<evidence type="ECO:0000313" key="1">
    <source>
        <dbReference type="EMBL" id="MFD1948599.1"/>
    </source>
</evidence>
<proteinExistence type="predicted"/>
<accession>A0ABW4TPP7</accession>
<comment type="caution">
    <text evidence="1">The sequence shown here is derived from an EMBL/GenBank/DDBJ whole genome shotgun (WGS) entry which is preliminary data.</text>
</comment>
<dbReference type="InterPro" id="IPR043733">
    <property type="entry name" value="DUF5677"/>
</dbReference>
<evidence type="ECO:0000313" key="2">
    <source>
        <dbReference type="Proteomes" id="UP001597351"/>
    </source>
</evidence>
<name>A0ABW4TPP7_9ACTN</name>
<keyword evidence="2" id="KW-1185">Reference proteome</keyword>
<reference evidence="2" key="1">
    <citation type="journal article" date="2019" name="Int. J. Syst. Evol. Microbiol.">
        <title>The Global Catalogue of Microorganisms (GCM) 10K type strain sequencing project: providing services to taxonomists for standard genome sequencing and annotation.</title>
        <authorList>
            <consortium name="The Broad Institute Genomics Platform"/>
            <consortium name="The Broad Institute Genome Sequencing Center for Infectious Disease"/>
            <person name="Wu L."/>
            <person name="Ma J."/>
        </authorList>
    </citation>
    <scope>NUCLEOTIDE SEQUENCE [LARGE SCALE GENOMIC DNA]</scope>
    <source>
        <strain evidence="2">CGMCC 1.12477</strain>
    </source>
</reference>
<protein>
    <submittedName>
        <fullName evidence="1">DUF5677 domain-containing protein</fullName>
    </submittedName>
</protein>
<dbReference type="EMBL" id="JBHUGD010000003">
    <property type="protein sequence ID" value="MFD1948599.1"/>
    <property type="molecule type" value="Genomic_DNA"/>
</dbReference>
<organism evidence="1 2">
    <name type="scientific">Nocardioides aestuarii</name>
    <dbReference type="NCBI Taxonomy" id="252231"/>
    <lineage>
        <taxon>Bacteria</taxon>
        <taxon>Bacillati</taxon>
        <taxon>Actinomycetota</taxon>
        <taxon>Actinomycetes</taxon>
        <taxon>Propionibacteriales</taxon>
        <taxon>Nocardioidaceae</taxon>
        <taxon>Nocardioides</taxon>
    </lineage>
</organism>
<gene>
    <name evidence="1" type="ORF">ACFSDE_17490</name>
</gene>